<name>A0A2I1GPY6_9GLOM</name>
<proteinExistence type="inferred from homology"/>
<dbReference type="InterPro" id="IPR019171">
    <property type="entry name" value="MIX23"/>
</dbReference>
<dbReference type="VEuPathDB" id="FungiDB:RhiirA1_488364"/>
<dbReference type="GO" id="GO:0005758">
    <property type="term" value="C:mitochondrial intermembrane space"/>
    <property type="evidence" value="ECO:0007669"/>
    <property type="project" value="InterPro"/>
</dbReference>
<accession>A0A2I1GPY6</accession>
<dbReference type="Pfam" id="PF09774">
    <property type="entry name" value="MIX23"/>
    <property type="match status" value="1"/>
</dbReference>
<dbReference type="PANTHER" id="PTHR31905">
    <property type="entry name" value="COILED-COIL DOMAIN-CONTAINING PROTEIN 58"/>
    <property type="match status" value="1"/>
</dbReference>
<dbReference type="PANTHER" id="PTHR31905:SF2">
    <property type="entry name" value="PROTEIN MIX23"/>
    <property type="match status" value="1"/>
</dbReference>
<evidence type="ECO:0000313" key="2">
    <source>
        <dbReference type="EMBL" id="PKY48647.1"/>
    </source>
</evidence>
<dbReference type="EMBL" id="LLXI01000657">
    <property type="protein sequence ID" value="PKY48647.1"/>
    <property type="molecule type" value="Genomic_DNA"/>
</dbReference>
<organism evidence="2 3">
    <name type="scientific">Rhizophagus irregularis</name>
    <dbReference type="NCBI Taxonomy" id="588596"/>
    <lineage>
        <taxon>Eukaryota</taxon>
        <taxon>Fungi</taxon>
        <taxon>Fungi incertae sedis</taxon>
        <taxon>Mucoromycota</taxon>
        <taxon>Glomeromycotina</taxon>
        <taxon>Glomeromycetes</taxon>
        <taxon>Glomerales</taxon>
        <taxon>Glomeraceae</taxon>
        <taxon>Rhizophagus</taxon>
    </lineage>
</organism>
<sequence>MNEVNADTCHNLSYFKDLMKEYRKIDDNIMLKLNTTDTHSKEACANFFVELADAYQKREYAIDKCLKILDAELEKKHKALEDDPFDKDLKNQMFVDESKRRMINNEFTVEDIVRERSLTVFKNKCRIFHISKEFEEFINKRR</sequence>
<dbReference type="OrthoDB" id="5593818at2759"/>
<evidence type="ECO:0008006" key="4">
    <source>
        <dbReference type="Google" id="ProtNLM"/>
    </source>
</evidence>
<reference evidence="2 3" key="1">
    <citation type="submission" date="2015-10" db="EMBL/GenBank/DDBJ databases">
        <title>Genome analyses suggest a sexual origin of heterokaryosis in a supposedly ancient asexual fungus.</title>
        <authorList>
            <person name="Ropars J."/>
            <person name="Sedzielewska K."/>
            <person name="Noel J."/>
            <person name="Charron P."/>
            <person name="Farinelli L."/>
            <person name="Marton T."/>
            <person name="Kruger M."/>
            <person name="Pelin A."/>
            <person name="Brachmann A."/>
            <person name="Corradi N."/>
        </authorList>
    </citation>
    <scope>NUCLEOTIDE SEQUENCE [LARGE SCALE GENOMIC DNA]</scope>
    <source>
        <strain evidence="2 3">A4</strain>
    </source>
</reference>
<dbReference type="VEuPathDB" id="FungiDB:RhiirFUN_017268"/>
<dbReference type="Proteomes" id="UP000234323">
    <property type="component" value="Unassembled WGS sequence"/>
</dbReference>
<evidence type="ECO:0000256" key="1">
    <source>
        <dbReference type="ARBA" id="ARBA00024204"/>
    </source>
</evidence>
<dbReference type="VEuPathDB" id="FungiDB:FUN_013823"/>
<comment type="caution">
    <text evidence="2">The sequence shown here is derived from an EMBL/GenBank/DDBJ whole genome shotgun (WGS) entry which is preliminary data.</text>
</comment>
<protein>
    <recommendedName>
        <fullName evidence="4">Caffeine-induced death protein 2</fullName>
    </recommendedName>
</protein>
<keyword evidence="3" id="KW-1185">Reference proteome</keyword>
<gene>
    <name evidence="2" type="ORF">RhiirA4_322313</name>
</gene>
<evidence type="ECO:0000313" key="3">
    <source>
        <dbReference type="Proteomes" id="UP000234323"/>
    </source>
</evidence>
<dbReference type="AlphaFoldDB" id="A0A2I1GPY6"/>
<comment type="similarity">
    <text evidence="1">Belongs to the MIX23 family.</text>
</comment>